<feature type="region of interest" description="Disordered" evidence="1">
    <location>
        <begin position="1142"/>
        <end position="1161"/>
    </location>
</feature>
<dbReference type="PROSITE" id="PS50004">
    <property type="entry name" value="C2"/>
    <property type="match status" value="2"/>
</dbReference>
<feature type="compositionally biased region" description="Polar residues" evidence="1">
    <location>
        <begin position="1092"/>
        <end position="1117"/>
    </location>
</feature>
<feature type="region of interest" description="Disordered" evidence="1">
    <location>
        <begin position="224"/>
        <end position="243"/>
    </location>
</feature>
<evidence type="ECO:0000313" key="4">
    <source>
        <dbReference type="Proteomes" id="UP000318571"/>
    </source>
</evidence>
<protein>
    <recommendedName>
        <fullName evidence="2">C2 domain-containing protein</fullName>
    </recommendedName>
</protein>
<feature type="region of interest" description="Disordered" evidence="1">
    <location>
        <begin position="148"/>
        <end position="214"/>
    </location>
</feature>
<name>A0A553N980_TIGCA</name>
<reference evidence="3 4" key="1">
    <citation type="journal article" date="2018" name="Nat. Ecol. Evol.">
        <title>Genomic signatures of mitonuclear coevolution across populations of Tigriopus californicus.</title>
        <authorList>
            <person name="Barreto F.S."/>
            <person name="Watson E.T."/>
            <person name="Lima T.G."/>
            <person name="Willett C.S."/>
            <person name="Edmands S."/>
            <person name="Li W."/>
            <person name="Burton R.S."/>
        </authorList>
    </citation>
    <scope>NUCLEOTIDE SEQUENCE [LARGE SCALE GENOMIC DNA]</scope>
    <source>
        <strain evidence="3 4">San Diego</strain>
    </source>
</reference>
<dbReference type="EMBL" id="VCGU01000459">
    <property type="protein sequence ID" value="TRY61939.1"/>
    <property type="molecule type" value="Genomic_DNA"/>
</dbReference>
<dbReference type="GO" id="GO:0034451">
    <property type="term" value="C:centriolar satellite"/>
    <property type="evidence" value="ECO:0007669"/>
    <property type="project" value="TreeGrafter"/>
</dbReference>
<dbReference type="Proteomes" id="UP000318571">
    <property type="component" value="Chromosome 8"/>
</dbReference>
<dbReference type="PANTHER" id="PTHR21254">
    <property type="entry name" value="C2 DOMAIN-CONTAINING PROTEIN 3"/>
    <property type="match status" value="1"/>
</dbReference>
<feature type="compositionally biased region" description="Basic and acidic residues" evidence="1">
    <location>
        <begin position="259"/>
        <end position="282"/>
    </location>
</feature>
<feature type="compositionally biased region" description="Basic and acidic residues" evidence="1">
    <location>
        <begin position="1150"/>
        <end position="1161"/>
    </location>
</feature>
<dbReference type="GO" id="GO:0060271">
    <property type="term" value="P:cilium assembly"/>
    <property type="evidence" value="ECO:0007669"/>
    <property type="project" value="TreeGrafter"/>
</dbReference>
<sequence length="1303" mass="145680">MTRAQLPPKLQGRVRGHLRVRFEAIQASDRPTRVDITWWGHAKAQRAHIGPDGKAWLDYDVITSHERFQQYLADAQKVLFEVRGGARGRISLGLALWESVAESLKCQEGISKTLDLFDTLSGQWTGKMRVGLQFGNRETLDETPLCTAMKASQPPSPVKSGPKYPSYQPTPKFHPRRNRKSPRKGATPTAVCQSSSSDSSSSPHSSPSKERPFETKAKVVEFVDNGGNPAESGPTGVSFSQDFTDDITGLRRILKRSRDRLERDKPDGNRRTGTEDSIKYTGDESSSSTASILSCRESPPGRPIVTRVTPPPPPNPPTPPTCGLPSWNLSTCRLHFLSTVTQLQVHIRGFQLTPNVLDKLQASCRPKCPARTSSKARAVQSDTNEILSFFVSYQVPQSPLPNQYCSRRMLGNGQVVFNQKSAHPTVFKPATLDVWWTSNMTFKIHSRALNQRVPTLIGEASIGLKHLLTEPHNSNGHWIKLPIFVSQTLAKNMKSSGEGLCSEIVGDLEVSFLLTRIQNSVPIPKPLQRPVSPQMAVRDGEKDFHSGSKSSNHLKQDGLQLGIKAVEPMPELSPTKPSVVQSGSRSFGPRNVFAYLRISEGRGFLLTEDYGQSVNSLNLFVSSHFLSSDDVVKSPVCWNTDRPQFSLSHYIPLSLDEKFLERCRENYLVVEVWNYSEPKNLLVGLSLLPLHQFHLGFQDPDRRSVLLGLDLPVIAVNDWIGVNSLTTGKEMGQLRATLAVGTETQIHKLKPLLGMTSDSIVVSEIKTSARRKEWNESGSHASFPPHFYGQILIEEARNLPRVFDPLQSDQRIFPSCYVSFVAKTGPTDNGQTHKVVVSNLIPFCRDPRWCFETKALLSADLLQDPKRQFILKVWHHPADLGPKLDPEADHVIGFVAVDLKPLLLSSFPIINGWYNIMDFVGRCRGQIFVSIKPLEDVCRMYRHLTHYSRRDSEELSSPPLTKNPKTQCYYVSAKYPSFPSHLVQHPEQLISPVPTTFDNPVNISNNKNNATTKKYDPTDLQRGRTLLRPASSTTYTSAMFADTPESVSPENHSHYWYPPELPENMDQATHSLLELKLNDMDKATKLLKNKLSCGNPTSVNNLDNGVQPTKSSNSSDALTQLSLQELQHNISTQLRELSQQTLATSLPPRETNEFGEVDKDVDSREERLVFAKLPKTPTSEHASAPKKAASVQVQLPGNPPCREEMGPRRMVSFSEENIQSTRSSNRQLYRSQNDSTVSEGETEIIELLEDHLADEEGSVDLEPFLLPYARQNTLEELEQIDWAQFLSPESDLENKGPRVQEIP</sequence>
<keyword evidence="4" id="KW-1185">Reference proteome</keyword>
<dbReference type="InterPro" id="IPR000008">
    <property type="entry name" value="C2_dom"/>
</dbReference>
<proteinExistence type="predicted"/>
<dbReference type="InterPro" id="IPR035892">
    <property type="entry name" value="C2_domain_sf"/>
</dbReference>
<dbReference type="SUPFAM" id="SSF49562">
    <property type="entry name" value="C2 domain (Calcium/lipid-binding domain, CaLB)"/>
    <property type="match status" value="2"/>
</dbReference>
<evidence type="ECO:0000256" key="1">
    <source>
        <dbReference type="SAM" id="MobiDB-lite"/>
    </source>
</evidence>
<dbReference type="PANTHER" id="PTHR21254:SF1">
    <property type="entry name" value="C2 DOMAIN-CONTAINING PROTEIN 3"/>
    <property type="match status" value="1"/>
</dbReference>
<feature type="region of interest" description="Disordered" evidence="1">
    <location>
        <begin position="1175"/>
        <end position="1204"/>
    </location>
</feature>
<organism evidence="3 4">
    <name type="scientific">Tigriopus californicus</name>
    <name type="common">Marine copepod</name>
    <dbReference type="NCBI Taxonomy" id="6832"/>
    <lineage>
        <taxon>Eukaryota</taxon>
        <taxon>Metazoa</taxon>
        <taxon>Ecdysozoa</taxon>
        <taxon>Arthropoda</taxon>
        <taxon>Crustacea</taxon>
        <taxon>Multicrustacea</taxon>
        <taxon>Hexanauplia</taxon>
        <taxon>Copepoda</taxon>
        <taxon>Harpacticoida</taxon>
        <taxon>Harpacticidae</taxon>
        <taxon>Tigriopus</taxon>
    </lineage>
</organism>
<feature type="domain" description="C2" evidence="2">
    <location>
        <begin position="573"/>
        <end position="704"/>
    </location>
</feature>
<feature type="region of interest" description="Disordered" evidence="1">
    <location>
        <begin position="257"/>
        <end position="302"/>
    </location>
</feature>
<dbReference type="GO" id="GO:0005814">
    <property type="term" value="C:centriole"/>
    <property type="evidence" value="ECO:0007669"/>
    <property type="project" value="TreeGrafter"/>
</dbReference>
<dbReference type="Pfam" id="PF25339">
    <property type="entry name" value="C2_C2CD3_N"/>
    <property type="match status" value="1"/>
</dbReference>
<feature type="region of interest" description="Disordered" evidence="1">
    <location>
        <begin position="1091"/>
        <end position="1117"/>
    </location>
</feature>
<comment type="caution">
    <text evidence="3">The sequence shown here is derived from an EMBL/GenBank/DDBJ whole genome shotgun (WGS) entry which is preliminary data.</text>
</comment>
<dbReference type="GO" id="GO:0061511">
    <property type="term" value="P:centriole elongation"/>
    <property type="evidence" value="ECO:0007669"/>
    <property type="project" value="TreeGrafter"/>
</dbReference>
<feature type="domain" description="C2" evidence="2">
    <location>
        <begin position="768"/>
        <end position="914"/>
    </location>
</feature>
<dbReference type="InterPro" id="IPR057537">
    <property type="entry name" value="C2_C2CD3_N"/>
</dbReference>
<dbReference type="GO" id="GO:0071539">
    <property type="term" value="P:protein localization to centrosome"/>
    <property type="evidence" value="ECO:0007669"/>
    <property type="project" value="TreeGrafter"/>
</dbReference>
<gene>
    <name evidence="3" type="ORF">TCAL_14972</name>
</gene>
<evidence type="ECO:0000259" key="2">
    <source>
        <dbReference type="PROSITE" id="PS50004"/>
    </source>
</evidence>
<feature type="compositionally biased region" description="Basic residues" evidence="1">
    <location>
        <begin position="173"/>
        <end position="183"/>
    </location>
</feature>
<dbReference type="STRING" id="6832.A0A553N980"/>
<evidence type="ECO:0000313" key="3">
    <source>
        <dbReference type="EMBL" id="TRY61939.1"/>
    </source>
</evidence>
<feature type="compositionally biased region" description="Polar residues" evidence="1">
    <location>
        <begin position="283"/>
        <end position="292"/>
    </location>
</feature>
<accession>A0A553N980</accession>
<feature type="compositionally biased region" description="Low complexity" evidence="1">
    <location>
        <begin position="194"/>
        <end position="206"/>
    </location>
</feature>